<dbReference type="CDD" id="cd00167">
    <property type="entry name" value="SANT"/>
    <property type="match status" value="3"/>
</dbReference>
<keyword evidence="2" id="KW-0539">Nucleus</keyword>
<organism evidence="9 10">
    <name type="scientific">Zymoseptoria brevis</name>
    <dbReference type="NCBI Taxonomy" id="1047168"/>
    <lineage>
        <taxon>Eukaryota</taxon>
        <taxon>Fungi</taxon>
        <taxon>Dikarya</taxon>
        <taxon>Ascomycota</taxon>
        <taxon>Pezizomycotina</taxon>
        <taxon>Dothideomycetes</taxon>
        <taxon>Dothideomycetidae</taxon>
        <taxon>Mycosphaerellales</taxon>
        <taxon>Mycosphaerellaceae</taxon>
        <taxon>Zymoseptoria</taxon>
    </lineage>
</organism>
<feature type="compositionally biased region" description="Basic and acidic residues" evidence="4">
    <location>
        <begin position="1746"/>
        <end position="1769"/>
    </location>
</feature>
<dbReference type="InterPro" id="IPR018465">
    <property type="entry name" value="Scm3/HJURP"/>
</dbReference>
<dbReference type="GO" id="GO:0042393">
    <property type="term" value="F:histone binding"/>
    <property type="evidence" value="ECO:0007669"/>
    <property type="project" value="InterPro"/>
</dbReference>
<dbReference type="SUPFAM" id="SSF57716">
    <property type="entry name" value="Glucocorticoid receptor-like (DNA-binding domain)"/>
    <property type="match status" value="1"/>
</dbReference>
<feature type="compositionally biased region" description="Polar residues" evidence="4">
    <location>
        <begin position="550"/>
        <end position="559"/>
    </location>
</feature>
<evidence type="ECO:0000313" key="9">
    <source>
        <dbReference type="EMBL" id="KJX94253.1"/>
    </source>
</evidence>
<evidence type="ECO:0000259" key="6">
    <source>
        <dbReference type="PROSITE" id="PS50090"/>
    </source>
</evidence>
<sequence>MARRRRSIPAPEAPSAAEAEVRQLELARNQNDQKLKSRFERIFRKYEHDFTDVGDEIDIESGEIVVDNGHLQNMRDEADPGQSKSASSRFVKTFQEKLGHEGEDEEEEEEDVEEDDEEDYDDESGDGEDDEEDQTDGTDETEEGGDADTFERLPTVEPFRALKRPPPRLAQLLVGGTTSVDDLDASIEDSASGTSTPTGLLAQVPALQASMSTLASKAKRPTVDTDTIQALGLTIANQLAQLMAGTSKKRKRHPRPVSRSNTTDPAWDYPEITHDRSTLRKQRRMKSPVPPTRNTSPQAPSPDQRSLWAPTGRQKKNTWKEANAATPVRRVLRSSLVASSVLKKEDLRRCGNCSLTNSITWQPGPNGEDLCTSCGRYYDYHGRMKSFDSPTPSVEDLEEDGESSGDSSSDIRFELAQSTPALVDGANDTAVDSSSKAANDKDDGSVKPRIGQSASEKSPQRISQSSRKGKEPRRMSSVVQQAPLISDDPQHTQADEMPLQAASTSHTPLSGSATEASLRRHPAHTDLVSNGHASILGRSLAPTSRHDPSLQRTQRGTGQSLPLAEHQIPAAGPFTRTQPVQSVIGNSALDVQPNGTTRSSSRLRSFTQPSAPSLTQQPYPMGAPTNQGAWLANDFAMTAPTQREFGHHATTPLPTTHFGSNMGATPYQSALVPEQSVPSAPAVTPKKEYDIFVNETPATLYTANTSRVISDADSPGGVLVPYTAEEDATIIRLKEIDKLQWGLIADHLPGRTAFSIQSHYRRVLQGKLGAGRRLLEARLGKRDQSPPAPPLPAAPHDPDWDNDEDELLLELREDRELDWDEIAEIMDNHTEARLESRYEEIVESSRSGSSILPDEVRTGALFSAEEDALIVRLREIDHVPWNNVAQHFRGRQLHSIQKRYSRVLAPAKRKLPPVDPSEMTLEQRMFEVDPELAILLHSQKDPKVFNPREDQLIMQLRDQNLSWQTIVPSFPGRTAETLQIRHAELLASKERKQQMAITPSVRRTDAAPQTFYHAAGGQSTTLSRSVAPMVNVQPFNNGASFVIPPQRGINAQSVGGPAVTPHTYVPNSESAAPFPHPSDVQSSNHGPGMRRPFTKTEDDTILQLREKQGYGWDDIAVQLPGRSVNSISTRYMDILRRGDLSASQGGNAPSVFRPDVAQRTSGRGTKASQNHHSANARSDTRQSLPSATMVEARAQPELLRHALNNSRRLSDFVSEQTRGKASRGHNIDDPISLDDDDDDPTVAISQQLNEELRDTVARPPPSNATKRTSTISEIRSADTRANSGVPSTISSKSSPRVTASSAALQQFLSRAPQQPKLPNLLKSKPAHAVAASATVRHQQESASTFPAASRPASGTGDTIHDTSVTQTKAAPLFTMASPGFAAAPGSQSQRQNRPVLDDVVAENSPTHAAEQSKGKAAMLLKGGSHQPAQSTSSTATLASADAILDNAQADSTSVAVSSAPVHHSCGSGSEESLVMPEKPRYSMLQLVHMAFQASQSETMFPREVAAWVQTNFEYYRAVPNTWKSGIRTELNYKDHFEPVETHRGREFRLRPGLGPEVASRPQNTRGHARRVGEEKQATRDRSSTTVKQARDVDHLVGKPKITTSSRPTKRDITSRTEAASPSSSKSRVPPVAPVHLDADHSAPVLPLEDSDNITVVRTKRGRPRGSKMMRKYGEDDDDDEYTPQQETGMPISNVATRARLRRSTGSAQASREVNTANEASGAIQEIPDSDEENGQEVSSPVPMARSSEKRVHFMETVEVRRPTASHERPTSSNGAPPGISHQEQSAGQGQTATPTGFPLSSEPVRKLTAPTSSAAFIKPSTPASVLRKPGSRVSDGALANHPSHRISQLRKYETPRRASTGMPIFTPQRAGTPTAVFVYRASPAASGAGDRFGYGRRVVETPVRELADPNEDELA</sequence>
<dbReference type="InterPro" id="IPR001005">
    <property type="entry name" value="SANT/Myb"/>
</dbReference>
<dbReference type="SUPFAM" id="SSF46689">
    <property type="entry name" value="Homeodomain-like"/>
    <property type="match status" value="3"/>
</dbReference>
<feature type="region of interest" description="Disordered" evidence="4">
    <location>
        <begin position="1655"/>
        <end position="1806"/>
    </location>
</feature>
<dbReference type="PROSITE" id="PS50039">
    <property type="entry name" value="FORK_HEAD_3"/>
    <property type="match status" value="1"/>
</dbReference>
<dbReference type="Pfam" id="PF13921">
    <property type="entry name" value="Myb_DNA-bind_6"/>
    <property type="match status" value="1"/>
</dbReference>
<feature type="DNA-binding region" description="Fork-head" evidence="2">
    <location>
        <begin position="1478"/>
        <end position="1582"/>
    </location>
</feature>
<dbReference type="PROSITE" id="PS50114">
    <property type="entry name" value="GATA_ZN_FINGER_2"/>
    <property type="match status" value="1"/>
</dbReference>
<comment type="caution">
    <text evidence="9">The sequence shown here is derived from an EMBL/GenBank/DDBJ whole genome shotgun (WGS) entry which is preliminary data.</text>
</comment>
<keyword evidence="1 2" id="KW-0238">DNA-binding</keyword>
<protein>
    <submittedName>
        <fullName evidence="9">Uncharacterized protein</fullName>
    </submittedName>
</protein>
<dbReference type="STRING" id="1047168.A0A0F4GA39"/>
<evidence type="ECO:0000256" key="2">
    <source>
        <dbReference type="PROSITE-ProRule" id="PRU00089"/>
    </source>
</evidence>
<feature type="region of interest" description="Disordered" evidence="4">
    <location>
        <begin position="538"/>
        <end position="559"/>
    </location>
</feature>
<name>A0A0F4GA39_9PEZI</name>
<dbReference type="InterPro" id="IPR001766">
    <property type="entry name" value="Fork_head_dom"/>
</dbReference>
<feature type="domain" description="Myb-like" evidence="6">
    <location>
        <begin position="721"/>
        <end position="764"/>
    </location>
</feature>
<dbReference type="Pfam" id="PF10384">
    <property type="entry name" value="Scm3"/>
    <property type="match status" value="1"/>
</dbReference>
<dbReference type="GO" id="GO:0000978">
    <property type="term" value="F:RNA polymerase II cis-regulatory region sequence-specific DNA binding"/>
    <property type="evidence" value="ECO:0007669"/>
    <property type="project" value="TreeGrafter"/>
</dbReference>
<feature type="compositionally biased region" description="Acidic residues" evidence="4">
    <location>
        <begin position="1231"/>
        <end position="1240"/>
    </location>
</feature>
<evidence type="ECO:0000259" key="5">
    <source>
        <dbReference type="PROSITE" id="PS50039"/>
    </source>
</evidence>
<feature type="region of interest" description="Disordered" evidence="4">
    <location>
        <begin position="387"/>
        <end position="492"/>
    </location>
</feature>
<dbReference type="Proteomes" id="UP000033647">
    <property type="component" value="Unassembled WGS sequence"/>
</dbReference>
<feature type="compositionally biased region" description="Basic residues" evidence="4">
    <location>
        <begin position="247"/>
        <end position="256"/>
    </location>
</feature>
<keyword evidence="3" id="KW-0479">Metal-binding</keyword>
<dbReference type="PANTHER" id="PTHR45614">
    <property type="entry name" value="MYB PROTEIN-RELATED"/>
    <property type="match status" value="1"/>
</dbReference>
<dbReference type="OrthoDB" id="2420608at2759"/>
<dbReference type="Pfam" id="PF00249">
    <property type="entry name" value="Myb_DNA-binding"/>
    <property type="match status" value="2"/>
</dbReference>
<keyword evidence="3" id="KW-0862">Zinc</keyword>
<dbReference type="EMBL" id="LAFY01004164">
    <property type="protein sequence ID" value="KJX94253.1"/>
    <property type="molecule type" value="Genomic_DNA"/>
</dbReference>
<dbReference type="GO" id="GO:0005634">
    <property type="term" value="C:nucleus"/>
    <property type="evidence" value="ECO:0007669"/>
    <property type="project" value="UniProtKB-SubCell"/>
</dbReference>
<feature type="compositionally biased region" description="Polar residues" evidence="4">
    <location>
        <begin position="1703"/>
        <end position="1718"/>
    </location>
</feature>
<feature type="region of interest" description="Disordered" evidence="4">
    <location>
        <begin position="1541"/>
        <end position="1634"/>
    </location>
</feature>
<dbReference type="SMART" id="SM00339">
    <property type="entry name" value="FH"/>
    <property type="match status" value="1"/>
</dbReference>
<feature type="domain" description="Myb-like" evidence="6">
    <location>
        <begin position="800"/>
        <end position="842"/>
    </location>
</feature>
<feature type="compositionally biased region" description="Polar residues" evidence="4">
    <location>
        <begin position="292"/>
        <end position="304"/>
    </location>
</feature>
<feature type="domain" description="HTH myb-type" evidence="8">
    <location>
        <begin position="1090"/>
        <end position="1139"/>
    </location>
</feature>
<dbReference type="Pfam" id="PF00250">
    <property type="entry name" value="Forkhead"/>
    <property type="match status" value="1"/>
</dbReference>
<feature type="region of interest" description="Disordered" evidence="4">
    <location>
        <begin position="1140"/>
        <end position="1185"/>
    </location>
</feature>
<feature type="region of interest" description="Disordered" evidence="4">
    <location>
        <begin position="1324"/>
        <end position="1361"/>
    </location>
</feature>
<dbReference type="Gene3D" id="1.10.20.10">
    <property type="entry name" value="Histone, subunit A"/>
    <property type="match status" value="1"/>
</dbReference>
<feature type="region of interest" description="Disordered" evidence="4">
    <location>
        <begin position="68"/>
        <end position="175"/>
    </location>
</feature>
<feature type="compositionally biased region" description="Polar residues" evidence="4">
    <location>
        <begin position="501"/>
        <end position="515"/>
    </location>
</feature>
<feature type="region of interest" description="Disordered" evidence="4">
    <location>
        <begin position="1209"/>
        <end position="1297"/>
    </location>
</feature>
<feature type="domain" description="Fork-head" evidence="5">
    <location>
        <begin position="1478"/>
        <end position="1582"/>
    </location>
</feature>
<evidence type="ECO:0000256" key="1">
    <source>
        <dbReference type="ARBA" id="ARBA00023125"/>
    </source>
</evidence>
<proteinExistence type="predicted"/>
<keyword evidence="3" id="KW-0863">Zinc-finger</keyword>
<feature type="compositionally biased region" description="Low complexity" evidence="4">
    <location>
        <begin position="596"/>
        <end position="607"/>
    </location>
</feature>
<feature type="compositionally biased region" description="Polar residues" evidence="4">
    <location>
        <begin position="608"/>
        <end position="619"/>
    </location>
</feature>
<feature type="region of interest" description="Disordered" evidence="4">
    <location>
        <begin position="780"/>
        <end position="802"/>
    </location>
</feature>
<dbReference type="InterPro" id="IPR013088">
    <property type="entry name" value="Znf_NHR/GATA"/>
</dbReference>
<dbReference type="GO" id="GO:0046982">
    <property type="term" value="F:protein heterodimerization activity"/>
    <property type="evidence" value="ECO:0007669"/>
    <property type="project" value="InterPro"/>
</dbReference>
<feature type="domain" description="GATA-type" evidence="7">
    <location>
        <begin position="344"/>
        <end position="397"/>
    </location>
</feature>
<dbReference type="GO" id="GO:0008270">
    <property type="term" value="F:zinc ion binding"/>
    <property type="evidence" value="ECO:0007669"/>
    <property type="project" value="UniProtKB-KW"/>
</dbReference>
<evidence type="ECO:0000313" key="10">
    <source>
        <dbReference type="Proteomes" id="UP000033647"/>
    </source>
</evidence>
<feature type="region of interest" description="Disordered" evidence="4">
    <location>
        <begin position="1821"/>
        <end position="1869"/>
    </location>
</feature>
<dbReference type="SMART" id="SM00401">
    <property type="entry name" value="ZnF_GATA"/>
    <property type="match status" value="1"/>
</dbReference>
<evidence type="ECO:0000259" key="7">
    <source>
        <dbReference type="PROSITE" id="PS50114"/>
    </source>
</evidence>
<dbReference type="SUPFAM" id="SSF46785">
    <property type="entry name" value="Winged helix' DNA-binding domain"/>
    <property type="match status" value="1"/>
</dbReference>
<dbReference type="InterPro" id="IPR036388">
    <property type="entry name" value="WH-like_DNA-bd_sf"/>
</dbReference>
<feature type="compositionally biased region" description="Basic and acidic residues" evidence="4">
    <location>
        <begin position="1570"/>
        <end position="1596"/>
    </location>
</feature>
<dbReference type="PROSITE" id="PS51294">
    <property type="entry name" value="HTH_MYB"/>
    <property type="match status" value="1"/>
</dbReference>
<feature type="region of interest" description="Disordered" evidence="4">
    <location>
        <begin position="588"/>
        <end position="619"/>
    </location>
</feature>
<dbReference type="InterPro" id="IPR009057">
    <property type="entry name" value="Homeodomain-like_sf"/>
</dbReference>
<dbReference type="InterPro" id="IPR009072">
    <property type="entry name" value="Histone-fold"/>
</dbReference>
<feature type="domain" description="Myb-like" evidence="6">
    <location>
        <begin position="1090"/>
        <end position="1135"/>
    </location>
</feature>
<dbReference type="InterPro" id="IPR050560">
    <property type="entry name" value="MYB_TF"/>
</dbReference>
<dbReference type="Gene3D" id="1.10.10.10">
    <property type="entry name" value="Winged helix-like DNA-binding domain superfamily/Winged helix DNA-binding domain"/>
    <property type="match status" value="1"/>
</dbReference>
<evidence type="ECO:0000256" key="4">
    <source>
        <dbReference type="SAM" id="MobiDB-lite"/>
    </source>
</evidence>
<accession>A0A0F4GA39</accession>
<feature type="compositionally biased region" description="Polar residues" evidence="4">
    <location>
        <begin position="452"/>
        <end position="466"/>
    </location>
</feature>
<feature type="compositionally biased region" description="Pro residues" evidence="4">
    <location>
        <begin position="786"/>
        <end position="795"/>
    </location>
</feature>
<dbReference type="Gene3D" id="3.30.50.10">
    <property type="entry name" value="Erythroid Transcription Factor GATA-1, subunit A"/>
    <property type="match status" value="1"/>
</dbReference>
<dbReference type="PROSITE" id="PS50090">
    <property type="entry name" value="MYB_LIKE"/>
    <property type="match status" value="3"/>
</dbReference>
<dbReference type="InterPro" id="IPR036390">
    <property type="entry name" value="WH_DNA-bd_sf"/>
</dbReference>
<feature type="compositionally biased region" description="Acidic residues" evidence="4">
    <location>
        <begin position="102"/>
        <end position="148"/>
    </location>
</feature>
<gene>
    <name evidence="9" type="ORF">TI39_contig4205g00023</name>
</gene>
<evidence type="ECO:0000259" key="8">
    <source>
        <dbReference type="PROSITE" id="PS51294"/>
    </source>
</evidence>
<reference evidence="9 10" key="1">
    <citation type="submission" date="2015-03" db="EMBL/GenBank/DDBJ databases">
        <title>RNA-seq based gene annotation and comparative genomics of four Zymoseptoria species reveal species-specific pathogenicity related genes and transposable element activity.</title>
        <authorList>
            <person name="Grandaubert J."/>
            <person name="Bhattacharyya A."/>
            <person name="Stukenbrock E.H."/>
        </authorList>
    </citation>
    <scope>NUCLEOTIDE SEQUENCE [LARGE SCALE GENOMIC DNA]</scope>
    <source>
        <strain evidence="9 10">Zb18110</strain>
    </source>
</reference>
<feature type="compositionally biased region" description="Polar residues" evidence="4">
    <location>
        <begin position="1781"/>
        <end position="1794"/>
    </location>
</feature>
<feature type="region of interest" description="Disordered" evidence="4">
    <location>
        <begin position="245"/>
        <end position="325"/>
    </location>
</feature>
<feature type="compositionally biased region" description="Polar residues" evidence="4">
    <location>
        <begin position="1158"/>
        <end position="1185"/>
    </location>
</feature>
<keyword evidence="10" id="KW-1185">Reference proteome</keyword>
<dbReference type="Gene3D" id="1.10.10.60">
    <property type="entry name" value="Homeodomain-like"/>
    <property type="match status" value="2"/>
</dbReference>
<feature type="region of interest" description="Disordered" evidence="4">
    <location>
        <begin position="500"/>
        <end position="519"/>
    </location>
</feature>
<dbReference type="InterPro" id="IPR000679">
    <property type="entry name" value="Znf_GATA"/>
</dbReference>
<dbReference type="SMART" id="SM00717">
    <property type="entry name" value="SANT"/>
    <property type="match status" value="5"/>
</dbReference>
<dbReference type="InterPro" id="IPR017930">
    <property type="entry name" value="Myb_dom"/>
</dbReference>
<feature type="region of interest" description="Disordered" evidence="4">
    <location>
        <begin position="1068"/>
        <end position="1094"/>
    </location>
</feature>
<dbReference type="GO" id="GO:0000981">
    <property type="term" value="F:DNA-binding transcription factor activity, RNA polymerase II-specific"/>
    <property type="evidence" value="ECO:0007669"/>
    <property type="project" value="TreeGrafter"/>
</dbReference>
<evidence type="ECO:0000256" key="3">
    <source>
        <dbReference type="PROSITE-ProRule" id="PRU00094"/>
    </source>
</evidence>
<feature type="compositionally biased region" description="Basic residues" evidence="4">
    <location>
        <begin position="1657"/>
        <end position="1670"/>
    </location>
</feature>
<comment type="subcellular location">
    <subcellularLocation>
        <location evidence="2">Nucleus</location>
    </subcellularLocation>
</comment>
<feature type="compositionally biased region" description="Low complexity" evidence="4">
    <location>
        <begin position="1618"/>
        <end position="1629"/>
    </location>
</feature>
<feature type="compositionally biased region" description="Polar residues" evidence="4">
    <location>
        <begin position="1263"/>
        <end position="1297"/>
    </location>
</feature>